<dbReference type="Proteomes" id="UP000433876">
    <property type="component" value="Unassembled WGS sequence"/>
</dbReference>
<keyword evidence="2" id="KW-0732">Signal</keyword>
<dbReference type="AlphaFoldDB" id="A0A8S8ZN31"/>
<evidence type="ECO:0000256" key="1">
    <source>
        <dbReference type="SAM" id="MobiDB-lite"/>
    </source>
</evidence>
<feature type="compositionally biased region" description="Low complexity" evidence="1">
    <location>
        <begin position="23"/>
        <end position="131"/>
    </location>
</feature>
<evidence type="ECO:0000256" key="2">
    <source>
        <dbReference type="SAM" id="SignalP"/>
    </source>
</evidence>
<dbReference type="VEuPathDB" id="FungiDB:SMAC_01478"/>
<evidence type="ECO:0000313" key="3">
    <source>
        <dbReference type="EMBL" id="KAA8632207.1"/>
    </source>
</evidence>
<comment type="caution">
    <text evidence="3">The sequence shown here is derived from an EMBL/GenBank/DDBJ whole genome shotgun (WGS) entry which is preliminary data.</text>
</comment>
<feature type="chain" id="PRO_5035854378" evidence="2">
    <location>
        <begin position="18"/>
        <end position="303"/>
    </location>
</feature>
<reference evidence="3 4" key="1">
    <citation type="submission" date="2017-07" db="EMBL/GenBank/DDBJ databases">
        <title>Genome sequence of the Sordaria macrospora wild type strain R19027.</title>
        <authorList>
            <person name="Nowrousian M."/>
            <person name="Teichert I."/>
            <person name="Kueck U."/>
        </authorList>
    </citation>
    <scope>NUCLEOTIDE SEQUENCE [LARGE SCALE GENOMIC DNA]</scope>
    <source>
        <strain evidence="3 4">R19027</strain>
        <tissue evidence="3">Mycelium</tissue>
    </source>
</reference>
<proteinExistence type="predicted"/>
<sequence>MRASFALLPALAAMTMASRCRPRTTTTSSLETSTLTSAVVSSPTSSADPTSSAVSIIESTTTTASDEPTTTESSTVEPSTVEPSTTEPVTSEPATTSEPPTTTQPLTTTEAPTTTEEPTTTSVESTTSSAPIPAPTVTGFCLKVVTPDVPNRDYHIRQVSPSSNMLTESPEGPNYGFFDLDISTGKLTVSGGPYISLYAGYEVYAPPPFNNQNLRPLRFTNMPVDYPVVCSNPDGVYTSGSVLKCEVSAPWADGVMRKYSLFNSGVSSPVGAWSIMREDYVRPGSYNFDVAMFYGGNECLYQK</sequence>
<feature type="region of interest" description="Disordered" evidence="1">
    <location>
        <begin position="18"/>
        <end position="136"/>
    </location>
</feature>
<feature type="signal peptide" evidence="2">
    <location>
        <begin position="1"/>
        <end position="17"/>
    </location>
</feature>
<dbReference type="EMBL" id="NMPR01000059">
    <property type="protein sequence ID" value="KAA8632207.1"/>
    <property type="molecule type" value="Genomic_DNA"/>
</dbReference>
<name>A0A8S8ZN31_SORMA</name>
<accession>A0A8S8ZN31</accession>
<gene>
    <name evidence="3" type="ORF">SMACR_01478</name>
</gene>
<protein>
    <submittedName>
        <fullName evidence="3">Uncharacterized protein</fullName>
    </submittedName>
</protein>
<dbReference type="OMA" id="IDAWNIM"/>
<evidence type="ECO:0000313" key="4">
    <source>
        <dbReference type="Proteomes" id="UP000433876"/>
    </source>
</evidence>
<organism evidence="3 4">
    <name type="scientific">Sordaria macrospora</name>
    <dbReference type="NCBI Taxonomy" id="5147"/>
    <lineage>
        <taxon>Eukaryota</taxon>
        <taxon>Fungi</taxon>
        <taxon>Dikarya</taxon>
        <taxon>Ascomycota</taxon>
        <taxon>Pezizomycotina</taxon>
        <taxon>Sordariomycetes</taxon>
        <taxon>Sordariomycetidae</taxon>
        <taxon>Sordariales</taxon>
        <taxon>Sordariaceae</taxon>
        <taxon>Sordaria</taxon>
    </lineage>
</organism>